<sequence>MMDEIQFKSAFDAVRFALCYSTQQYGETMMAKRLKGESVEKGMGLVGLDGAGQSGQIRREMWELPDLHLAVLIARTAPHDTPCSCGRPCCSKRRPNEEWRAAITWLTEASTAFVSGFSHYRVRRTIIENIFTAKKQRKSLNDIADECGAHRNTVSAQNSAVRRWIEGSRRAGRKGNEKSEEKGVEEVAWAAMERRFGELRLLETAVTA</sequence>
<evidence type="ECO:0008006" key="3">
    <source>
        <dbReference type="Google" id="ProtNLM"/>
    </source>
</evidence>
<reference evidence="2" key="1">
    <citation type="submission" date="2016-10" db="EMBL/GenBank/DDBJ databases">
        <authorList>
            <person name="Varghese N."/>
            <person name="Submissions S."/>
        </authorList>
    </citation>
    <scope>NUCLEOTIDE SEQUENCE [LARGE SCALE GENOMIC DNA]</scope>
    <source>
        <strain evidence="2">DUS833</strain>
    </source>
</reference>
<gene>
    <name evidence="1" type="ORF">SAMN05445850_3118</name>
</gene>
<protein>
    <recommendedName>
        <fullName evidence="3">DNA-binding protein</fullName>
    </recommendedName>
</protein>
<proteinExistence type="predicted"/>
<evidence type="ECO:0000313" key="2">
    <source>
        <dbReference type="Proteomes" id="UP000199365"/>
    </source>
</evidence>
<keyword evidence="2" id="KW-1185">Reference proteome</keyword>
<dbReference type="STRING" id="157910.SAMN05445850_3118"/>
<name>A0A1H1GW16_9BURK</name>
<organism evidence="1 2">
    <name type="scientific">Paraburkholderia tuberum</name>
    <dbReference type="NCBI Taxonomy" id="157910"/>
    <lineage>
        <taxon>Bacteria</taxon>
        <taxon>Pseudomonadati</taxon>
        <taxon>Pseudomonadota</taxon>
        <taxon>Betaproteobacteria</taxon>
        <taxon>Burkholderiales</taxon>
        <taxon>Burkholderiaceae</taxon>
        <taxon>Paraburkholderia</taxon>
    </lineage>
</organism>
<evidence type="ECO:0000313" key="1">
    <source>
        <dbReference type="EMBL" id="SDR17367.1"/>
    </source>
</evidence>
<dbReference type="EMBL" id="FNKX01000001">
    <property type="protein sequence ID" value="SDR17367.1"/>
    <property type="molecule type" value="Genomic_DNA"/>
</dbReference>
<dbReference type="AlphaFoldDB" id="A0A1H1GW16"/>
<accession>A0A1H1GW16</accession>
<dbReference type="Proteomes" id="UP000199365">
    <property type="component" value="Unassembled WGS sequence"/>
</dbReference>